<accession>A0A0A9FLD6</accession>
<reference evidence="1" key="1">
    <citation type="submission" date="2014-09" db="EMBL/GenBank/DDBJ databases">
        <authorList>
            <person name="Magalhaes I.L.F."/>
            <person name="Oliveira U."/>
            <person name="Santos F.R."/>
            <person name="Vidigal T.H.D.A."/>
            <person name="Brescovit A.D."/>
            <person name="Santos A.J."/>
        </authorList>
    </citation>
    <scope>NUCLEOTIDE SEQUENCE</scope>
    <source>
        <tissue evidence="1">Shoot tissue taken approximately 20 cm above the soil surface</tissue>
    </source>
</reference>
<name>A0A0A9FLD6_ARUDO</name>
<reference evidence="1" key="2">
    <citation type="journal article" date="2015" name="Data Brief">
        <title>Shoot transcriptome of the giant reed, Arundo donax.</title>
        <authorList>
            <person name="Barrero R.A."/>
            <person name="Guerrero F.D."/>
            <person name="Moolhuijzen P."/>
            <person name="Goolsby J.A."/>
            <person name="Tidwell J."/>
            <person name="Bellgard S.E."/>
            <person name="Bellgard M.I."/>
        </authorList>
    </citation>
    <scope>NUCLEOTIDE SEQUENCE</scope>
    <source>
        <tissue evidence="1">Shoot tissue taken approximately 20 cm above the soil surface</tissue>
    </source>
</reference>
<organism evidence="1">
    <name type="scientific">Arundo donax</name>
    <name type="common">Giant reed</name>
    <name type="synonym">Donax arundinaceus</name>
    <dbReference type="NCBI Taxonomy" id="35708"/>
    <lineage>
        <taxon>Eukaryota</taxon>
        <taxon>Viridiplantae</taxon>
        <taxon>Streptophyta</taxon>
        <taxon>Embryophyta</taxon>
        <taxon>Tracheophyta</taxon>
        <taxon>Spermatophyta</taxon>
        <taxon>Magnoliopsida</taxon>
        <taxon>Liliopsida</taxon>
        <taxon>Poales</taxon>
        <taxon>Poaceae</taxon>
        <taxon>PACMAD clade</taxon>
        <taxon>Arundinoideae</taxon>
        <taxon>Arundineae</taxon>
        <taxon>Arundo</taxon>
    </lineage>
</organism>
<proteinExistence type="predicted"/>
<evidence type="ECO:0000313" key="1">
    <source>
        <dbReference type="EMBL" id="JAE10961.1"/>
    </source>
</evidence>
<dbReference type="AlphaFoldDB" id="A0A0A9FLD6"/>
<protein>
    <submittedName>
        <fullName evidence="1">Uncharacterized protein</fullName>
    </submittedName>
</protein>
<dbReference type="EMBL" id="GBRH01186935">
    <property type="protein sequence ID" value="JAE10961.1"/>
    <property type="molecule type" value="Transcribed_RNA"/>
</dbReference>
<sequence>MSLITSETQVRNVADQKGKMQSILLVHLINISSIHANFASDIAISNCHF</sequence>